<evidence type="ECO:0000313" key="2">
    <source>
        <dbReference type="Proteomes" id="UP000642265"/>
    </source>
</evidence>
<dbReference type="Gene3D" id="3.40.50.1000">
    <property type="entry name" value="HAD superfamily/HAD-like"/>
    <property type="match status" value="1"/>
</dbReference>
<name>A0A8I0N988_BRUAN</name>
<organism evidence="1 2">
    <name type="scientific">Brucella anthropi</name>
    <name type="common">Ochrobactrum anthropi</name>
    <dbReference type="NCBI Taxonomy" id="529"/>
    <lineage>
        <taxon>Bacteria</taxon>
        <taxon>Pseudomonadati</taxon>
        <taxon>Pseudomonadota</taxon>
        <taxon>Alphaproteobacteria</taxon>
        <taxon>Hyphomicrobiales</taxon>
        <taxon>Brucellaceae</taxon>
        <taxon>Brucella/Ochrobactrum group</taxon>
        <taxon>Brucella</taxon>
    </lineage>
</organism>
<proteinExistence type="predicted"/>
<protein>
    <submittedName>
        <fullName evidence="1">Uncharacterized protein</fullName>
    </submittedName>
</protein>
<sequence length="210" mass="23533">MNISDSILRRIGSTGLVIFERDGTLLRLNNSTRDFMLGDVSNVFVQMLQQLREAGVRFGFISDTRGMDGGTHGSSEFVALTRILDDLLKTRGAVPDFWMRWGTFLQEPALLQVRDGRRRRVTANTVLRAIEWYGVEKKETILVSSTAAGLLAASEAGITGIHYFGVQGDQPVPSPLETNPQFPYPSETMEARWLNDEIQRILSSNRRRSA</sequence>
<evidence type="ECO:0000313" key="1">
    <source>
        <dbReference type="EMBL" id="MBE0562631.1"/>
    </source>
</evidence>
<gene>
    <name evidence="1" type="ORF">IH622_17650</name>
</gene>
<accession>A0A8I0N988</accession>
<reference evidence="1" key="1">
    <citation type="submission" date="2020-09" db="EMBL/GenBank/DDBJ databases">
        <authorList>
            <person name="Dalcin Martins P."/>
        </authorList>
    </citation>
    <scope>NUCLEOTIDE SEQUENCE</scope>
    <source>
        <strain evidence="1">MAG47</strain>
    </source>
</reference>
<dbReference type="InterPro" id="IPR023214">
    <property type="entry name" value="HAD_sf"/>
</dbReference>
<dbReference type="CDD" id="cd01427">
    <property type="entry name" value="HAD_like"/>
    <property type="match status" value="1"/>
</dbReference>
<comment type="caution">
    <text evidence="1">The sequence shown here is derived from an EMBL/GenBank/DDBJ whole genome shotgun (WGS) entry which is preliminary data.</text>
</comment>
<dbReference type="InterPro" id="IPR036412">
    <property type="entry name" value="HAD-like_sf"/>
</dbReference>
<dbReference type="Proteomes" id="UP000642265">
    <property type="component" value="Unassembled WGS sequence"/>
</dbReference>
<dbReference type="EMBL" id="JACZKO010000045">
    <property type="protein sequence ID" value="MBE0562631.1"/>
    <property type="molecule type" value="Genomic_DNA"/>
</dbReference>
<dbReference type="SUPFAM" id="SSF56784">
    <property type="entry name" value="HAD-like"/>
    <property type="match status" value="1"/>
</dbReference>
<dbReference type="AlphaFoldDB" id="A0A8I0N988"/>
<reference evidence="1" key="2">
    <citation type="submission" date="2020-10" db="EMBL/GenBank/DDBJ databases">
        <title>Enrichment of novel Verrucomicrobia, Bacteroidetes and Krumholzibacteria in an oxygen-limited, methane- and iron-fed bioreactor inoculated with Bothnian Sea sediments.</title>
        <authorList>
            <person name="Martins P.D."/>
            <person name="de Jong A."/>
            <person name="Lenstra W.K."/>
            <person name="van Helmond N.A.G.M."/>
            <person name="Slomp C.P."/>
            <person name="Jetten M.S.M."/>
            <person name="Welte C.U."/>
            <person name="Rasigraf O."/>
        </authorList>
    </citation>
    <scope>NUCLEOTIDE SEQUENCE</scope>
    <source>
        <strain evidence="1">MAG47</strain>
    </source>
</reference>